<dbReference type="OrthoDB" id="9984419at2759"/>
<dbReference type="Pfam" id="PF00179">
    <property type="entry name" value="UQ_con"/>
    <property type="match status" value="1"/>
</dbReference>
<comment type="similarity">
    <text evidence="4">Belongs to the ubiquitin-conjugating enzyme family.</text>
</comment>
<evidence type="ECO:0000256" key="2">
    <source>
        <dbReference type="ARBA" id="ARBA00022786"/>
    </source>
</evidence>
<dbReference type="Proteomes" id="UP000324585">
    <property type="component" value="Unassembled WGS sequence"/>
</dbReference>
<dbReference type="GO" id="GO:0016740">
    <property type="term" value="F:transferase activity"/>
    <property type="evidence" value="ECO:0007669"/>
    <property type="project" value="UniProtKB-KW"/>
</dbReference>
<protein>
    <submittedName>
        <fullName evidence="7">Ubiquitin-conjugating enzyme E2 2</fullName>
    </submittedName>
</protein>
<dbReference type="GO" id="GO:0005524">
    <property type="term" value="F:ATP binding"/>
    <property type="evidence" value="ECO:0007669"/>
    <property type="project" value="UniProtKB-UniRule"/>
</dbReference>
<dbReference type="AlphaFoldDB" id="A0A5J4YJK6"/>
<keyword evidence="4" id="KW-0067">ATP-binding</keyword>
<keyword evidence="4" id="KW-0547">Nucleotide-binding</keyword>
<dbReference type="SUPFAM" id="SSF54495">
    <property type="entry name" value="UBC-like"/>
    <property type="match status" value="1"/>
</dbReference>
<sequence length="177" mass="19762">MTDLRLMRHEPPEGCSASPLNDEDVFVWSATIFGPPDSAWEGGIFSMRLTFTDAYPERPPRCQFVSEVFHPNVYKDGSLCLDIIQDKWRPIYTVNTILMSIQSLLADPNSSSPATQRRRGFTSDRKAYERRRHALRVALVFRGALHPLGVAMADPAATAAAEAATTISINLKKTHML</sequence>
<dbReference type="InterPro" id="IPR050113">
    <property type="entry name" value="Ub_conjugating_enzyme"/>
</dbReference>
<dbReference type="EMBL" id="VRMN01000014">
    <property type="protein sequence ID" value="KAA8491325.1"/>
    <property type="molecule type" value="Genomic_DNA"/>
</dbReference>
<dbReference type="InterPro" id="IPR016135">
    <property type="entry name" value="UBQ-conjugating_enzyme/RWD"/>
</dbReference>
<evidence type="ECO:0000256" key="5">
    <source>
        <dbReference type="SAM" id="MobiDB-lite"/>
    </source>
</evidence>
<name>A0A5J4YJK6_PORPP</name>
<feature type="domain" description="UBC core" evidence="6">
    <location>
        <begin position="1"/>
        <end position="141"/>
    </location>
</feature>
<keyword evidence="1" id="KW-0808">Transferase</keyword>
<evidence type="ECO:0000256" key="4">
    <source>
        <dbReference type="RuleBase" id="RU362109"/>
    </source>
</evidence>
<evidence type="ECO:0000313" key="7">
    <source>
        <dbReference type="EMBL" id="KAA8491325.1"/>
    </source>
</evidence>
<dbReference type="Gene3D" id="3.10.110.10">
    <property type="entry name" value="Ubiquitin Conjugating Enzyme"/>
    <property type="match status" value="1"/>
</dbReference>
<reference evidence="8" key="1">
    <citation type="journal article" date="2019" name="Nat. Commun.">
        <title>Expansion of phycobilisome linker gene families in mesophilic red algae.</title>
        <authorList>
            <person name="Lee J."/>
            <person name="Kim D."/>
            <person name="Bhattacharya D."/>
            <person name="Yoon H.S."/>
        </authorList>
    </citation>
    <scope>NUCLEOTIDE SEQUENCE [LARGE SCALE GENOMIC DNA]</scope>
    <source>
        <strain evidence="8">CCMP 1328</strain>
    </source>
</reference>
<organism evidence="7 8">
    <name type="scientific">Porphyridium purpureum</name>
    <name type="common">Red alga</name>
    <name type="synonym">Porphyridium cruentum</name>
    <dbReference type="NCBI Taxonomy" id="35688"/>
    <lineage>
        <taxon>Eukaryota</taxon>
        <taxon>Rhodophyta</taxon>
        <taxon>Bangiophyceae</taxon>
        <taxon>Porphyridiales</taxon>
        <taxon>Porphyridiaceae</taxon>
        <taxon>Porphyridium</taxon>
    </lineage>
</organism>
<evidence type="ECO:0000256" key="1">
    <source>
        <dbReference type="ARBA" id="ARBA00022679"/>
    </source>
</evidence>
<accession>A0A5J4YJK6</accession>
<dbReference type="InterPro" id="IPR023313">
    <property type="entry name" value="UBQ-conjugating_AS"/>
</dbReference>
<comment type="caution">
    <text evidence="7">The sequence shown here is derived from an EMBL/GenBank/DDBJ whole genome shotgun (WGS) entry which is preliminary data.</text>
</comment>
<evidence type="ECO:0000313" key="8">
    <source>
        <dbReference type="Proteomes" id="UP000324585"/>
    </source>
</evidence>
<dbReference type="PROSITE" id="PS50127">
    <property type="entry name" value="UBC_2"/>
    <property type="match status" value="1"/>
</dbReference>
<dbReference type="PANTHER" id="PTHR24067">
    <property type="entry name" value="UBIQUITIN-CONJUGATING ENZYME E2"/>
    <property type="match status" value="1"/>
</dbReference>
<gene>
    <name evidence="7" type="ORF">FVE85_7746</name>
</gene>
<proteinExistence type="inferred from homology"/>
<dbReference type="PROSITE" id="PS00183">
    <property type="entry name" value="UBC_1"/>
    <property type="match status" value="1"/>
</dbReference>
<dbReference type="SMART" id="SM00212">
    <property type="entry name" value="UBCc"/>
    <property type="match status" value="1"/>
</dbReference>
<keyword evidence="2 4" id="KW-0833">Ubl conjugation pathway</keyword>
<feature type="active site" description="Glycyl thioester intermediate" evidence="3">
    <location>
        <position position="80"/>
    </location>
</feature>
<keyword evidence="8" id="KW-1185">Reference proteome</keyword>
<feature type="region of interest" description="Disordered" evidence="5">
    <location>
        <begin position="107"/>
        <end position="126"/>
    </location>
</feature>
<dbReference type="InterPro" id="IPR000608">
    <property type="entry name" value="UBC"/>
</dbReference>
<evidence type="ECO:0000256" key="3">
    <source>
        <dbReference type="PROSITE-ProRule" id="PRU10133"/>
    </source>
</evidence>
<evidence type="ECO:0000259" key="6">
    <source>
        <dbReference type="PROSITE" id="PS50127"/>
    </source>
</evidence>